<feature type="transmembrane region" description="Helical" evidence="1">
    <location>
        <begin position="59"/>
        <end position="83"/>
    </location>
</feature>
<keyword evidence="1" id="KW-0472">Membrane</keyword>
<gene>
    <name evidence="2" type="ORF">A2382_03980</name>
</gene>
<proteinExistence type="predicted"/>
<evidence type="ECO:0000313" key="3">
    <source>
        <dbReference type="Proteomes" id="UP000178999"/>
    </source>
</evidence>
<keyword evidence="1" id="KW-1133">Transmembrane helix</keyword>
<dbReference type="AlphaFoldDB" id="A0A1F8CRS3"/>
<evidence type="ECO:0000313" key="2">
    <source>
        <dbReference type="EMBL" id="OGM79000.1"/>
    </source>
</evidence>
<protein>
    <submittedName>
        <fullName evidence="2">Uncharacterized protein</fullName>
    </submittedName>
</protein>
<reference evidence="2 3" key="1">
    <citation type="journal article" date="2016" name="Nat. Commun.">
        <title>Thousands of microbial genomes shed light on interconnected biogeochemical processes in an aquifer system.</title>
        <authorList>
            <person name="Anantharaman K."/>
            <person name="Brown C.T."/>
            <person name="Hug L.A."/>
            <person name="Sharon I."/>
            <person name="Castelle C.J."/>
            <person name="Probst A.J."/>
            <person name="Thomas B.C."/>
            <person name="Singh A."/>
            <person name="Wilkins M.J."/>
            <person name="Karaoz U."/>
            <person name="Brodie E.L."/>
            <person name="Williams K.H."/>
            <person name="Hubbard S.S."/>
            <person name="Banfield J.F."/>
        </authorList>
    </citation>
    <scope>NUCLEOTIDE SEQUENCE [LARGE SCALE GENOMIC DNA]</scope>
</reference>
<evidence type="ECO:0000256" key="1">
    <source>
        <dbReference type="SAM" id="Phobius"/>
    </source>
</evidence>
<comment type="caution">
    <text evidence="2">The sequence shown here is derived from an EMBL/GenBank/DDBJ whole genome shotgun (WGS) entry which is preliminary data.</text>
</comment>
<name>A0A1F8CRS3_9BACT</name>
<accession>A0A1F8CRS3</accession>
<dbReference type="EMBL" id="MGHY01000022">
    <property type="protein sequence ID" value="OGM79000.1"/>
    <property type="molecule type" value="Genomic_DNA"/>
</dbReference>
<sequence>MENNIQPKVDTLSAENQTLGSVESVESVAMPPEPAVMVTTESTPPAQMMEKPKGSKKKSFLIVGIIILVLVLVAGGVGVYFLMKGQDEVSQTPTPVATIVPTVSPDPTANWTEYTDSVLNISYKLPPKLGLLENSGKEINGDAGTQYCLVYEGSLSFKIIKQAFASGGACSGRNFVIGATSTDYEADRMGGFGDYQGYFSQDNQFYVKSVLNKSFAVSPRLGREITNKNGVKILIVMGKNNTEENNFPIEGTPGDGFAGALINLPEGSKYSGFNISMKFSSLTEYAIFDQILSTFRYLPNTSSWKSYTDPFLNYKIKYPTELTVDSNPSENGGVAEFRGQNRYLSIGNGNFLGQSDPVTKTVNETDIEIASLKMHRKVITPLQSHRYGVIYTFSAGKNSYFAEFYSNNYQEDLPYYEDILSTIEFMD</sequence>
<dbReference type="Proteomes" id="UP000178999">
    <property type="component" value="Unassembled WGS sequence"/>
</dbReference>
<keyword evidence="1" id="KW-0812">Transmembrane</keyword>
<organism evidence="2 3">
    <name type="scientific">Candidatus Woesebacteria bacterium RIFOXYB1_FULL_38_16</name>
    <dbReference type="NCBI Taxonomy" id="1802538"/>
    <lineage>
        <taxon>Bacteria</taxon>
        <taxon>Candidatus Woeseibacteriota</taxon>
    </lineage>
</organism>